<protein>
    <submittedName>
        <fullName evidence="10">Sugar ABC transporter permease</fullName>
    </submittedName>
</protein>
<feature type="transmembrane region" description="Helical" evidence="7">
    <location>
        <begin position="245"/>
        <end position="267"/>
    </location>
</feature>
<feature type="transmembrane region" description="Helical" evidence="7">
    <location>
        <begin position="197"/>
        <end position="224"/>
    </location>
</feature>
<evidence type="ECO:0000256" key="1">
    <source>
        <dbReference type="ARBA" id="ARBA00004651"/>
    </source>
</evidence>
<dbReference type="Proteomes" id="UP001432209">
    <property type="component" value="Chromosome"/>
</dbReference>
<dbReference type="EMBL" id="CP109495">
    <property type="protein sequence ID" value="WUX54597.1"/>
    <property type="molecule type" value="Genomic_DNA"/>
</dbReference>
<keyword evidence="2 7" id="KW-0813">Transport</keyword>
<evidence type="ECO:0000313" key="11">
    <source>
        <dbReference type="Proteomes" id="UP001432209"/>
    </source>
</evidence>
<evidence type="ECO:0000256" key="8">
    <source>
        <dbReference type="SAM" id="MobiDB-lite"/>
    </source>
</evidence>
<feature type="transmembrane region" description="Helical" evidence="7">
    <location>
        <begin position="305"/>
        <end position="327"/>
    </location>
</feature>
<feature type="transmembrane region" description="Helical" evidence="7">
    <location>
        <begin position="49"/>
        <end position="68"/>
    </location>
</feature>
<evidence type="ECO:0000256" key="4">
    <source>
        <dbReference type="ARBA" id="ARBA00022692"/>
    </source>
</evidence>
<dbReference type="InterPro" id="IPR035906">
    <property type="entry name" value="MetI-like_sf"/>
</dbReference>
<proteinExistence type="inferred from homology"/>
<sequence>MPPESVIEDSAHDDDVAATTSVMKSSRPRGPRPSPTLRRKQLGRTTRPWLLLLPSLVVLAGLLLWPLVKVGILSVQDYEVKFGGGVGVFTGLDHYKDLLTDGNLWRTVLPNTVFFAVACVALTVALGTLAALLLQRLGTTWRVICSTAIMAAWAMPAVTGTYVWVWLFSAGDGMMSQLAGSLGLIDPETTNWFTERLSFYAIATLNVVHHGFPFVAITVLAGLLTIPKELYEAGMIDGANAWQRFWKITVPTIKPIFLVVTILSTIWDFKVFTQIYLMPGGAGSNEEVLNLGVWSYQQAFALNDYGAGAATAVLLTLLLLLITIVYIRTLFKESDEL</sequence>
<evidence type="ECO:0000256" key="5">
    <source>
        <dbReference type="ARBA" id="ARBA00022989"/>
    </source>
</evidence>
<dbReference type="InterPro" id="IPR050809">
    <property type="entry name" value="UgpAE/MalFG_permease"/>
</dbReference>
<gene>
    <name evidence="10" type="ORF">OG442_25260</name>
</gene>
<dbReference type="InterPro" id="IPR000515">
    <property type="entry name" value="MetI-like"/>
</dbReference>
<evidence type="ECO:0000256" key="6">
    <source>
        <dbReference type="ARBA" id="ARBA00023136"/>
    </source>
</evidence>
<dbReference type="SUPFAM" id="SSF161098">
    <property type="entry name" value="MetI-like"/>
    <property type="match status" value="1"/>
</dbReference>
<name>A0ABZ2A7B4_STRNV</name>
<keyword evidence="5 7" id="KW-1133">Transmembrane helix</keyword>
<dbReference type="PROSITE" id="PS50928">
    <property type="entry name" value="ABC_TM1"/>
    <property type="match status" value="1"/>
</dbReference>
<dbReference type="PANTHER" id="PTHR43227">
    <property type="entry name" value="BLL4140 PROTEIN"/>
    <property type="match status" value="1"/>
</dbReference>
<dbReference type="PANTHER" id="PTHR43227:SF8">
    <property type="entry name" value="DIACETYLCHITOBIOSE UPTAKE SYSTEM PERMEASE PROTEIN DASB"/>
    <property type="match status" value="1"/>
</dbReference>
<evidence type="ECO:0000259" key="9">
    <source>
        <dbReference type="PROSITE" id="PS50928"/>
    </source>
</evidence>
<keyword evidence="6 7" id="KW-0472">Membrane</keyword>
<keyword evidence="11" id="KW-1185">Reference proteome</keyword>
<keyword evidence="3" id="KW-1003">Cell membrane</keyword>
<accession>A0ABZ2A7B4</accession>
<evidence type="ECO:0000256" key="7">
    <source>
        <dbReference type="RuleBase" id="RU363032"/>
    </source>
</evidence>
<evidence type="ECO:0000256" key="2">
    <source>
        <dbReference type="ARBA" id="ARBA00022448"/>
    </source>
</evidence>
<feature type="transmembrane region" description="Helical" evidence="7">
    <location>
        <begin position="141"/>
        <end position="167"/>
    </location>
</feature>
<dbReference type="CDD" id="cd06261">
    <property type="entry name" value="TM_PBP2"/>
    <property type="match status" value="1"/>
</dbReference>
<evidence type="ECO:0000256" key="3">
    <source>
        <dbReference type="ARBA" id="ARBA00022475"/>
    </source>
</evidence>
<evidence type="ECO:0000313" key="10">
    <source>
        <dbReference type="EMBL" id="WUX54597.1"/>
    </source>
</evidence>
<reference evidence="10" key="1">
    <citation type="submission" date="2022-10" db="EMBL/GenBank/DDBJ databases">
        <title>The complete genomes of actinobacterial strains from the NBC collection.</title>
        <authorList>
            <person name="Joergensen T.S."/>
            <person name="Alvarez Arevalo M."/>
            <person name="Sterndorff E.B."/>
            <person name="Faurdal D."/>
            <person name="Vuksanovic O."/>
            <person name="Mourched A.-S."/>
            <person name="Charusanti P."/>
            <person name="Shaw S."/>
            <person name="Blin K."/>
            <person name="Weber T."/>
        </authorList>
    </citation>
    <scope>NUCLEOTIDE SEQUENCE</scope>
    <source>
        <strain evidence="10">NBC_01432</strain>
    </source>
</reference>
<comment type="subcellular location">
    <subcellularLocation>
        <location evidence="1 7">Cell membrane</location>
        <topology evidence="1 7">Multi-pass membrane protein</topology>
    </subcellularLocation>
</comment>
<organism evidence="10 11">
    <name type="scientific">Streptomyces niveus</name>
    <name type="common">Streptomyces spheroides</name>
    <dbReference type="NCBI Taxonomy" id="193462"/>
    <lineage>
        <taxon>Bacteria</taxon>
        <taxon>Bacillati</taxon>
        <taxon>Actinomycetota</taxon>
        <taxon>Actinomycetes</taxon>
        <taxon>Kitasatosporales</taxon>
        <taxon>Streptomycetaceae</taxon>
        <taxon>Streptomyces</taxon>
    </lineage>
</organism>
<dbReference type="Pfam" id="PF00528">
    <property type="entry name" value="BPD_transp_1"/>
    <property type="match status" value="1"/>
</dbReference>
<dbReference type="Gene3D" id="1.10.3720.10">
    <property type="entry name" value="MetI-like"/>
    <property type="match status" value="1"/>
</dbReference>
<comment type="similarity">
    <text evidence="7">Belongs to the binding-protein-dependent transport system permease family.</text>
</comment>
<feature type="domain" description="ABC transmembrane type-1" evidence="9">
    <location>
        <begin position="109"/>
        <end position="326"/>
    </location>
</feature>
<keyword evidence="4 7" id="KW-0812">Transmembrane</keyword>
<feature type="transmembrane region" description="Helical" evidence="7">
    <location>
        <begin position="113"/>
        <end position="134"/>
    </location>
</feature>
<feature type="region of interest" description="Disordered" evidence="8">
    <location>
        <begin position="1"/>
        <end position="39"/>
    </location>
</feature>